<feature type="signal peptide" evidence="1">
    <location>
        <begin position="1"/>
        <end position="21"/>
    </location>
</feature>
<dbReference type="AlphaFoldDB" id="A0A6A3A7V4"/>
<feature type="chain" id="PRO_5025557107" evidence="1">
    <location>
        <begin position="22"/>
        <end position="136"/>
    </location>
</feature>
<comment type="caution">
    <text evidence="2">The sequence shown here is derived from an EMBL/GenBank/DDBJ whole genome shotgun (WGS) entry which is preliminary data.</text>
</comment>
<name>A0A6A3A7V4_HIBSY</name>
<proteinExistence type="predicted"/>
<dbReference type="Proteomes" id="UP000436088">
    <property type="component" value="Unassembled WGS sequence"/>
</dbReference>
<keyword evidence="1" id="KW-0732">Signal</keyword>
<accession>A0A6A3A7V4</accession>
<evidence type="ECO:0000313" key="3">
    <source>
        <dbReference type="Proteomes" id="UP000436088"/>
    </source>
</evidence>
<evidence type="ECO:0000256" key="1">
    <source>
        <dbReference type="SAM" id="SignalP"/>
    </source>
</evidence>
<sequence length="136" mass="15631">MHLQPCRLLPRLLFLYVGMDALDIEKWRFVSDSPGTSVAVSAVLLASNKVRSASTQSTTSMLSDQSTPNRWRNHFSEIVRTFDDSFVGIIDWAAFALFSQLRHTVHYYWRKFDNAFMRPMFGRGLCPLSRLPNGKE</sequence>
<protein>
    <submittedName>
        <fullName evidence="2">Uncharacterized protein</fullName>
    </submittedName>
</protein>
<gene>
    <name evidence="2" type="ORF">F3Y22_tig00110584pilonHSYRG00230</name>
</gene>
<reference evidence="2" key="1">
    <citation type="submission" date="2019-09" db="EMBL/GenBank/DDBJ databases">
        <title>Draft genome information of white flower Hibiscus syriacus.</title>
        <authorList>
            <person name="Kim Y.-M."/>
        </authorList>
    </citation>
    <scope>NUCLEOTIDE SEQUENCE [LARGE SCALE GENOMIC DNA]</scope>
    <source>
        <strain evidence="2">YM2019G1</strain>
    </source>
</reference>
<evidence type="ECO:0000313" key="2">
    <source>
        <dbReference type="EMBL" id="KAE8699202.1"/>
    </source>
</evidence>
<keyword evidence="3" id="KW-1185">Reference proteome</keyword>
<dbReference type="EMBL" id="VEPZ02001041">
    <property type="protein sequence ID" value="KAE8699202.1"/>
    <property type="molecule type" value="Genomic_DNA"/>
</dbReference>
<organism evidence="2 3">
    <name type="scientific">Hibiscus syriacus</name>
    <name type="common">Rose of Sharon</name>
    <dbReference type="NCBI Taxonomy" id="106335"/>
    <lineage>
        <taxon>Eukaryota</taxon>
        <taxon>Viridiplantae</taxon>
        <taxon>Streptophyta</taxon>
        <taxon>Embryophyta</taxon>
        <taxon>Tracheophyta</taxon>
        <taxon>Spermatophyta</taxon>
        <taxon>Magnoliopsida</taxon>
        <taxon>eudicotyledons</taxon>
        <taxon>Gunneridae</taxon>
        <taxon>Pentapetalae</taxon>
        <taxon>rosids</taxon>
        <taxon>malvids</taxon>
        <taxon>Malvales</taxon>
        <taxon>Malvaceae</taxon>
        <taxon>Malvoideae</taxon>
        <taxon>Hibiscus</taxon>
    </lineage>
</organism>